<evidence type="ECO:0000313" key="7">
    <source>
        <dbReference type="Proteomes" id="UP001152523"/>
    </source>
</evidence>
<feature type="compositionally biased region" description="Basic residues" evidence="3">
    <location>
        <begin position="511"/>
        <end position="522"/>
    </location>
</feature>
<dbReference type="InterPro" id="IPR043519">
    <property type="entry name" value="NT_sf"/>
</dbReference>
<feature type="compositionally biased region" description="Basic residues" evidence="3">
    <location>
        <begin position="427"/>
        <end position="441"/>
    </location>
</feature>
<evidence type="ECO:0008006" key="8">
    <source>
        <dbReference type="Google" id="ProtNLM"/>
    </source>
</evidence>
<feature type="domain" description="Poly(A) RNA polymerase mitochondrial-like central palm" evidence="5">
    <location>
        <begin position="1173"/>
        <end position="1293"/>
    </location>
</feature>
<evidence type="ECO:0000256" key="2">
    <source>
        <dbReference type="ARBA" id="ARBA00022842"/>
    </source>
</evidence>
<dbReference type="PANTHER" id="PTHR23092">
    <property type="entry name" value="POLY(A) RNA POLYMERASE"/>
    <property type="match status" value="1"/>
</dbReference>
<evidence type="ECO:0000313" key="6">
    <source>
        <dbReference type="EMBL" id="CAH9097997.1"/>
    </source>
</evidence>
<dbReference type="Gene3D" id="3.30.460.10">
    <property type="entry name" value="Beta Polymerase, domain 2"/>
    <property type="match status" value="1"/>
</dbReference>
<dbReference type="GO" id="GO:1990817">
    <property type="term" value="F:poly(A) RNA polymerase activity"/>
    <property type="evidence" value="ECO:0007669"/>
    <property type="project" value="InterPro"/>
</dbReference>
<feature type="compositionally biased region" description="Basic and acidic residues" evidence="3">
    <location>
        <begin position="1010"/>
        <end position="1024"/>
    </location>
</feature>
<dbReference type="InterPro" id="IPR054708">
    <property type="entry name" value="MTPAP-like_central"/>
</dbReference>
<proteinExistence type="predicted"/>
<name>A0AAV0DER1_9ASTE</name>
<feature type="region of interest" description="Disordered" evidence="3">
    <location>
        <begin position="492"/>
        <end position="527"/>
    </location>
</feature>
<dbReference type="PANTHER" id="PTHR23092:SF48">
    <property type="entry name" value="NUCLEOTIDYLTRANSFERASE FAMILY PROTEIN"/>
    <property type="match status" value="1"/>
</dbReference>
<dbReference type="Gene3D" id="1.10.1410.10">
    <property type="match status" value="2"/>
</dbReference>
<feature type="region of interest" description="Disordered" evidence="3">
    <location>
        <begin position="1306"/>
        <end position="1338"/>
    </location>
</feature>
<accession>A0AAV0DER1</accession>
<dbReference type="GO" id="GO:0046872">
    <property type="term" value="F:metal ion binding"/>
    <property type="evidence" value="ECO:0007669"/>
    <property type="project" value="UniProtKB-KW"/>
</dbReference>
<dbReference type="GO" id="GO:0003729">
    <property type="term" value="F:mRNA binding"/>
    <property type="evidence" value="ECO:0007669"/>
    <property type="project" value="TreeGrafter"/>
</dbReference>
<evidence type="ECO:0000256" key="1">
    <source>
        <dbReference type="ARBA" id="ARBA00022723"/>
    </source>
</evidence>
<dbReference type="Proteomes" id="UP001152523">
    <property type="component" value="Unassembled WGS sequence"/>
</dbReference>
<dbReference type="Pfam" id="PF22600">
    <property type="entry name" value="MTPAP-like_central"/>
    <property type="match status" value="1"/>
</dbReference>
<gene>
    <name evidence="6" type="ORF">CEPIT_LOCUS14224</name>
</gene>
<feature type="region of interest" description="Disordered" evidence="3">
    <location>
        <begin position="1010"/>
        <end position="1078"/>
    </location>
</feature>
<dbReference type="GO" id="GO:0031123">
    <property type="term" value="P:RNA 3'-end processing"/>
    <property type="evidence" value="ECO:0007669"/>
    <property type="project" value="TreeGrafter"/>
</dbReference>
<dbReference type="GO" id="GO:0043634">
    <property type="term" value="P:polyadenylation-dependent ncRNA catabolic process"/>
    <property type="evidence" value="ECO:0007669"/>
    <property type="project" value="TreeGrafter"/>
</dbReference>
<dbReference type="InterPro" id="IPR002058">
    <property type="entry name" value="PAP_assoc"/>
</dbReference>
<organism evidence="6 7">
    <name type="scientific">Cuscuta epithymum</name>
    <dbReference type="NCBI Taxonomy" id="186058"/>
    <lineage>
        <taxon>Eukaryota</taxon>
        <taxon>Viridiplantae</taxon>
        <taxon>Streptophyta</taxon>
        <taxon>Embryophyta</taxon>
        <taxon>Tracheophyta</taxon>
        <taxon>Spermatophyta</taxon>
        <taxon>Magnoliopsida</taxon>
        <taxon>eudicotyledons</taxon>
        <taxon>Gunneridae</taxon>
        <taxon>Pentapetalae</taxon>
        <taxon>asterids</taxon>
        <taxon>lamiids</taxon>
        <taxon>Solanales</taxon>
        <taxon>Convolvulaceae</taxon>
        <taxon>Cuscuteae</taxon>
        <taxon>Cuscuta</taxon>
        <taxon>Cuscuta subgen. Cuscuta</taxon>
    </lineage>
</organism>
<dbReference type="GO" id="GO:0031499">
    <property type="term" value="C:TRAMP complex"/>
    <property type="evidence" value="ECO:0007669"/>
    <property type="project" value="TreeGrafter"/>
</dbReference>
<protein>
    <recommendedName>
        <fullName evidence="8">Polymerase nucleotidyl transferase domain-containing protein</fullName>
    </recommendedName>
</protein>
<comment type="caution">
    <text evidence="6">The sequence shown here is derived from an EMBL/GenBank/DDBJ whole genome shotgun (WGS) entry which is preliminary data.</text>
</comment>
<feature type="domain" description="PAP-associated" evidence="4">
    <location>
        <begin position="1431"/>
        <end position="1484"/>
    </location>
</feature>
<evidence type="ECO:0000259" key="4">
    <source>
        <dbReference type="Pfam" id="PF03828"/>
    </source>
</evidence>
<keyword evidence="7" id="KW-1185">Reference proteome</keyword>
<keyword evidence="1" id="KW-0479">Metal-binding</keyword>
<feature type="region of interest" description="Disordered" evidence="3">
    <location>
        <begin position="417"/>
        <end position="441"/>
    </location>
</feature>
<dbReference type="SUPFAM" id="SSF81631">
    <property type="entry name" value="PAP/OAS1 substrate-binding domain"/>
    <property type="match status" value="1"/>
</dbReference>
<dbReference type="EMBL" id="CAMAPF010000096">
    <property type="protein sequence ID" value="CAH9097997.1"/>
    <property type="molecule type" value="Genomic_DNA"/>
</dbReference>
<dbReference type="GO" id="GO:0005730">
    <property type="term" value="C:nucleolus"/>
    <property type="evidence" value="ECO:0007669"/>
    <property type="project" value="TreeGrafter"/>
</dbReference>
<sequence>MKGSKQQLIDTLTSHISLYQSHSSSPPTCPNPRSSILKWFSSLTVHQRQAHLTIVDAKFTQVLFQMRRKLKSNGHGFFIILPDILDNTCNGLPSICFRKSHGLLTRVAENNEAERLIRDAIRLFDSKEGEGIDEGSYSANCLDSLTVCEDLVESVDRFVDAMDAVSNGRFLRGEESCIGSEWAELDWLKSKGYYSVEAFMVNRLEVALRLSWLNCTNCKTKKMGVKLKDKVNSAGLAANTFWRKKGCVDWWEKLDEASKRKVFLTALGKVAKSLAADVYNGKKCVRDDKMWHYGDIADQPFRCNNKLSNQESPANFSTTFECSSQNKIPTSLSQMPSSLICALEGLSILQNISIMLFEFQHIYYERERLYFSSLESISSITDCILRKLRVLLMVISLECTKVELLEDVQIKSSLKKNKEKLGPSNTKKSRKNSKTKKKNHVSKLATNDVALVERPEDDAFGLAYGENAKICSPSSLDDKVQQMKFVKDTIPATLHMGSGEGQHTKTTPSISRKKKERNKRKNYCPSVPAEAGNHQLGLIKLSTLPLTCEDQHATSGFISETSAVEKRSAVDTIKDNDNVEPTSTCSTGCADRIASSAPMLFRTSESVIENERSAVGLETINQDIICSVTSPMPSVEIGKNCETHDKSIKSVIGLNIEGMNLGALRKQDKIGDQEAKIFSFQERGSIDVYNSGPARAPTYLSYEWPNVAPIHFPSGNSHLPPATDRLHLDVSHNWQRHYRQSYVRAVHHVRNPPIESGHTGIMPRPLAVSLDWPPILRGANGVAPSVTCNYDTGFITRRPSFQHDLAKQSIHRSTVSVDDERLYSGEIIDFSESTNAQEVCDEHENYCMPEEELEVHGCPGVDYNEYFGGGVMYWNPSDFTGTSFSRPPSLSSDDSSWAWREADMNRAVDDMVAFSSSYSTNGLTSPSATSFCSPFDPLGSGTRGYVISGSEVNTGKVAQSSIATSIDIVVDEKNAPASLSNVSVDNEAKTVDAFPYPILRPIIIPNMSRERSRSDFRRSHDRRSPCIPPRQEQPRIKRPPSPVVLCVPHAPRLPPPPPVDDSRRERVPTVRSGSSSPRHWGMKGWLHDEVNFEEACIRMDGSEVVWPPWRSKSFSGHQLTQPLTGALLQDHLIAISQLTQHEHPDASFPLQPSEMRSCSSEKASLSSIHINLHEEINTFYKQVAAENLIRKPYINWAVKRVTRSLQVLWPRSRTNIFGSNATGLSLPSSDVDLVVCLPPVRNLEPIKEAGILEGRNGIKETCLQHAARYLANLEWVKNDSLKIVENTAIPIIMLVVEVPHDLITTSSHSQTPKAHTTREGNPFQVDGASSESCTSPKWPKMDASVKNVKSVRIDISFNSPSHTGLQTTELVKELTEQFPATKPLALVLKQFLADRSLAQSYSGGLSSYCLVLLIIRFLQHEHHHGRSTIQNFGSLLMDFFYFFGNVFDPRQMRISIHGSGLYINREKGCSIDPIYIDDPLFPTNNVGRNCFRINQCIKAFADAYCTLEDEMSSLPSNGDTDARLPSLKLLPKIIPSIMHLDGPMDSDYQEINHIPCC</sequence>
<evidence type="ECO:0000256" key="3">
    <source>
        <dbReference type="SAM" id="MobiDB-lite"/>
    </source>
</evidence>
<dbReference type="InterPro" id="IPR045862">
    <property type="entry name" value="Trf4-like"/>
</dbReference>
<keyword evidence="2" id="KW-0460">Magnesium</keyword>
<evidence type="ECO:0000259" key="5">
    <source>
        <dbReference type="Pfam" id="PF22600"/>
    </source>
</evidence>
<dbReference type="SUPFAM" id="SSF81301">
    <property type="entry name" value="Nucleotidyltransferase"/>
    <property type="match status" value="1"/>
</dbReference>
<dbReference type="Pfam" id="PF03828">
    <property type="entry name" value="PAP_assoc"/>
    <property type="match status" value="1"/>
</dbReference>
<reference evidence="6" key="1">
    <citation type="submission" date="2022-07" db="EMBL/GenBank/DDBJ databases">
        <authorList>
            <person name="Macas J."/>
            <person name="Novak P."/>
            <person name="Neumann P."/>
        </authorList>
    </citation>
    <scope>NUCLEOTIDE SEQUENCE</scope>
</reference>